<dbReference type="AlphaFoldDB" id="A0AAV9VFW0"/>
<keyword evidence="2" id="KW-0732">Signal</keyword>
<feature type="compositionally biased region" description="Acidic residues" evidence="1">
    <location>
        <begin position="93"/>
        <end position="108"/>
    </location>
</feature>
<evidence type="ECO:0000256" key="1">
    <source>
        <dbReference type="SAM" id="MobiDB-lite"/>
    </source>
</evidence>
<feature type="compositionally biased region" description="Low complexity" evidence="1">
    <location>
        <begin position="65"/>
        <end position="80"/>
    </location>
</feature>
<organism evidence="3 4">
    <name type="scientific">Orbilia brochopaga</name>
    <dbReference type="NCBI Taxonomy" id="3140254"/>
    <lineage>
        <taxon>Eukaryota</taxon>
        <taxon>Fungi</taxon>
        <taxon>Dikarya</taxon>
        <taxon>Ascomycota</taxon>
        <taxon>Pezizomycotina</taxon>
        <taxon>Orbiliomycetes</taxon>
        <taxon>Orbiliales</taxon>
        <taxon>Orbiliaceae</taxon>
        <taxon>Orbilia</taxon>
    </lineage>
</organism>
<evidence type="ECO:0000313" key="3">
    <source>
        <dbReference type="EMBL" id="KAK6360011.1"/>
    </source>
</evidence>
<feature type="compositionally biased region" description="Low complexity" evidence="1">
    <location>
        <begin position="117"/>
        <end position="131"/>
    </location>
</feature>
<feature type="chain" id="PRO_5043922892" evidence="2">
    <location>
        <begin position="24"/>
        <end position="280"/>
    </location>
</feature>
<keyword evidence="4" id="KW-1185">Reference proteome</keyword>
<dbReference type="EMBL" id="JAVHNQ010000001">
    <property type="protein sequence ID" value="KAK6360011.1"/>
    <property type="molecule type" value="Genomic_DNA"/>
</dbReference>
<accession>A0AAV9VFW0</accession>
<feature type="region of interest" description="Disordered" evidence="1">
    <location>
        <begin position="39"/>
        <end position="131"/>
    </location>
</feature>
<evidence type="ECO:0000313" key="4">
    <source>
        <dbReference type="Proteomes" id="UP001375240"/>
    </source>
</evidence>
<proteinExistence type="predicted"/>
<feature type="compositionally biased region" description="Polar residues" evidence="1">
    <location>
        <begin position="42"/>
        <end position="62"/>
    </location>
</feature>
<evidence type="ECO:0000256" key="2">
    <source>
        <dbReference type="SAM" id="SignalP"/>
    </source>
</evidence>
<reference evidence="3 4" key="1">
    <citation type="submission" date="2019-10" db="EMBL/GenBank/DDBJ databases">
        <authorList>
            <person name="Palmer J.M."/>
        </authorList>
    </citation>
    <scope>NUCLEOTIDE SEQUENCE [LARGE SCALE GENOMIC DNA]</scope>
    <source>
        <strain evidence="3 4">TWF696</strain>
    </source>
</reference>
<sequence length="280" mass="29532">MRPLSTRSSLLLFVALSVDTASASPALWTRLRHSVEHWLPQSPLNGQPDTETSDATPGSHVTVNLPAATATTVHATTTTPLPLPEPWPIYYPEEQDTDSDDQDQDQDSDLSKRQCANSGLDNSGCNNSGNGNTGDNNSGNYNCGNGNSGNYNSGDGQSGNGGNGACGSVVVGQSVAYVYPAPSTVVVQVAPVTQLVTVQAPQVYTTYVVYMQPPATTVIVQQPQTIAIAASESYAPRGCAYWEALGYRCSPANGWRGMRSQAAVGMAAVSVFWGVLMVLW</sequence>
<gene>
    <name evidence="3" type="ORF">TWF696_001132</name>
</gene>
<name>A0AAV9VFW0_9PEZI</name>
<feature type="signal peptide" evidence="2">
    <location>
        <begin position="1"/>
        <end position="23"/>
    </location>
</feature>
<protein>
    <submittedName>
        <fullName evidence="3">Uncharacterized protein</fullName>
    </submittedName>
</protein>
<comment type="caution">
    <text evidence="3">The sequence shown here is derived from an EMBL/GenBank/DDBJ whole genome shotgun (WGS) entry which is preliminary data.</text>
</comment>
<dbReference type="Proteomes" id="UP001375240">
    <property type="component" value="Unassembled WGS sequence"/>
</dbReference>